<evidence type="ECO:0000256" key="1">
    <source>
        <dbReference type="SAM" id="MobiDB-lite"/>
    </source>
</evidence>
<evidence type="ECO:0000313" key="2">
    <source>
        <dbReference type="Proteomes" id="UP000515153"/>
    </source>
</evidence>
<reference evidence="3" key="2">
    <citation type="submission" date="2019-10" db="EMBL/GenBank/DDBJ databases">
        <authorList>
            <consortium name="NCBI Genome Project"/>
        </authorList>
    </citation>
    <scope>NUCLEOTIDE SEQUENCE</scope>
    <source>
        <strain evidence="3">NI907</strain>
    </source>
</reference>
<name>A0A6P8B2H3_PYRGI</name>
<sequence length="68" mass="7291">MSNNQAFQSVAATTKDDSASIMSSSTAASITKPHKDQKDSSKSKKDSADRKKVTDSASILRSQMNINL</sequence>
<keyword evidence="2" id="KW-1185">Reference proteome</keyword>
<dbReference type="KEGG" id="pgri:PgNI_07553"/>
<feature type="region of interest" description="Disordered" evidence="1">
    <location>
        <begin position="1"/>
        <end position="68"/>
    </location>
</feature>
<organism evidence="2 3">
    <name type="scientific">Pyricularia grisea</name>
    <name type="common">Crabgrass-specific blast fungus</name>
    <name type="synonym">Magnaporthe grisea</name>
    <dbReference type="NCBI Taxonomy" id="148305"/>
    <lineage>
        <taxon>Eukaryota</taxon>
        <taxon>Fungi</taxon>
        <taxon>Dikarya</taxon>
        <taxon>Ascomycota</taxon>
        <taxon>Pezizomycotina</taxon>
        <taxon>Sordariomycetes</taxon>
        <taxon>Sordariomycetidae</taxon>
        <taxon>Magnaporthales</taxon>
        <taxon>Pyriculariaceae</taxon>
        <taxon>Pyricularia</taxon>
    </lineage>
</organism>
<feature type="compositionally biased region" description="Polar residues" evidence="1">
    <location>
        <begin position="55"/>
        <end position="68"/>
    </location>
</feature>
<protein>
    <submittedName>
        <fullName evidence="3">Uncharacterized protein</fullName>
    </submittedName>
</protein>
<reference evidence="3" key="1">
    <citation type="journal article" date="2019" name="Mol. Biol. Evol.">
        <title>Blast fungal genomes show frequent chromosomal changes, gene gains and losses, and effector gene turnover.</title>
        <authorList>
            <person name="Gomez Luciano L.B."/>
            <person name="Jason Tsai I."/>
            <person name="Chuma I."/>
            <person name="Tosa Y."/>
            <person name="Chen Y.H."/>
            <person name="Li J.Y."/>
            <person name="Li M.Y."/>
            <person name="Jade Lu M.Y."/>
            <person name="Nakayashiki H."/>
            <person name="Li W.H."/>
        </authorList>
    </citation>
    <scope>NUCLEOTIDE SEQUENCE</scope>
    <source>
        <strain evidence="3">NI907</strain>
    </source>
</reference>
<dbReference type="Proteomes" id="UP000515153">
    <property type="component" value="Unplaced"/>
</dbReference>
<feature type="compositionally biased region" description="Polar residues" evidence="1">
    <location>
        <begin position="1"/>
        <end position="12"/>
    </location>
</feature>
<dbReference type="GeneID" id="41962472"/>
<dbReference type="RefSeq" id="XP_030981426.1">
    <property type="nucleotide sequence ID" value="XM_031127563.1"/>
</dbReference>
<reference evidence="3" key="3">
    <citation type="submission" date="2025-08" db="UniProtKB">
        <authorList>
            <consortium name="RefSeq"/>
        </authorList>
    </citation>
    <scope>IDENTIFICATION</scope>
    <source>
        <strain evidence="3">NI907</strain>
    </source>
</reference>
<evidence type="ECO:0000313" key="3">
    <source>
        <dbReference type="RefSeq" id="XP_030981426.1"/>
    </source>
</evidence>
<dbReference type="AlphaFoldDB" id="A0A6P8B2H3"/>
<gene>
    <name evidence="3" type="ORF">PgNI_07553</name>
</gene>
<accession>A0A6P8B2H3</accession>
<feature type="compositionally biased region" description="Low complexity" evidence="1">
    <location>
        <begin position="19"/>
        <end position="31"/>
    </location>
</feature>
<feature type="compositionally biased region" description="Basic and acidic residues" evidence="1">
    <location>
        <begin position="33"/>
        <end position="54"/>
    </location>
</feature>
<proteinExistence type="predicted"/>